<comment type="caution">
    <text evidence="1">The sequence shown here is derived from an EMBL/GenBank/DDBJ whole genome shotgun (WGS) entry which is preliminary data.</text>
</comment>
<name>A0ACC1YH48_MELAZ</name>
<sequence length="220" mass="24449">MMEPPQLRWAFIRKVYAIIAMQFLLTAAVAAVVVFAKPIPRFLTTGTSGLAVLIVAIILPLVILCPLIVYRKHHPCNFILLMLFTITISFTLGVVCAFTKGRIILEAALLTAVAVLGLTLYTFWAVKKGKDFSFLGPFLFASILVLIVFGIIKIFFPLGKLAHMIYGLLGAIIFCGYIVYETDKLIKSYTYDEYIMAAIDLCLDIYNFIFLVNVLSAADC</sequence>
<keyword evidence="2" id="KW-1185">Reference proteome</keyword>
<dbReference type="Proteomes" id="UP001164539">
    <property type="component" value="Chromosome 3"/>
</dbReference>
<dbReference type="EMBL" id="CM051396">
    <property type="protein sequence ID" value="KAJ4722522.1"/>
    <property type="molecule type" value="Genomic_DNA"/>
</dbReference>
<evidence type="ECO:0000313" key="2">
    <source>
        <dbReference type="Proteomes" id="UP001164539"/>
    </source>
</evidence>
<organism evidence="1 2">
    <name type="scientific">Melia azedarach</name>
    <name type="common">Chinaberry tree</name>
    <dbReference type="NCBI Taxonomy" id="155640"/>
    <lineage>
        <taxon>Eukaryota</taxon>
        <taxon>Viridiplantae</taxon>
        <taxon>Streptophyta</taxon>
        <taxon>Embryophyta</taxon>
        <taxon>Tracheophyta</taxon>
        <taxon>Spermatophyta</taxon>
        <taxon>Magnoliopsida</taxon>
        <taxon>eudicotyledons</taxon>
        <taxon>Gunneridae</taxon>
        <taxon>Pentapetalae</taxon>
        <taxon>rosids</taxon>
        <taxon>malvids</taxon>
        <taxon>Sapindales</taxon>
        <taxon>Meliaceae</taxon>
        <taxon>Melia</taxon>
    </lineage>
</organism>
<protein>
    <submittedName>
        <fullName evidence="1">BI1-like protein</fullName>
    </submittedName>
</protein>
<reference evidence="1 2" key="1">
    <citation type="journal article" date="2023" name="Science">
        <title>Complex scaffold remodeling in plant triterpene biosynthesis.</title>
        <authorList>
            <person name="De La Pena R."/>
            <person name="Hodgson H."/>
            <person name="Liu J.C."/>
            <person name="Stephenson M.J."/>
            <person name="Martin A.C."/>
            <person name="Owen C."/>
            <person name="Harkess A."/>
            <person name="Leebens-Mack J."/>
            <person name="Jimenez L.E."/>
            <person name="Osbourn A."/>
            <person name="Sattely E.S."/>
        </authorList>
    </citation>
    <scope>NUCLEOTIDE SEQUENCE [LARGE SCALE GENOMIC DNA]</scope>
    <source>
        <strain evidence="2">cv. JPN11</strain>
        <tissue evidence="1">Leaf</tissue>
    </source>
</reference>
<evidence type="ECO:0000313" key="1">
    <source>
        <dbReference type="EMBL" id="KAJ4722522.1"/>
    </source>
</evidence>
<proteinExistence type="predicted"/>
<accession>A0ACC1YH48</accession>
<gene>
    <name evidence="1" type="ORF">OWV82_006008</name>
</gene>